<feature type="transmembrane region" description="Helical" evidence="9">
    <location>
        <begin position="63"/>
        <end position="82"/>
    </location>
</feature>
<keyword evidence="5 9" id="KW-1133">Transmembrane helix</keyword>
<evidence type="ECO:0000256" key="2">
    <source>
        <dbReference type="ARBA" id="ARBA00022448"/>
    </source>
</evidence>
<dbReference type="Proteomes" id="UP001183246">
    <property type="component" value="Unassembled WGS sequence"/>
</dbReference>
<keyword evidence="6 9" id="KW-0472">Membrane</keyword>
<keyword evidence="2" id="KW-0813">Transport</keyword>
<feature type="transmembrane region" description="Helical" evidence="9">
    <location>
        <begin position="382"/>
        <end position="401"/>
    </location>
</feature>
<proteinExistence type="predicted"/>
<accession>A0ABU2MYE4</accession>
<dbReference type="Gene3D" id="1.20.1250.20">
    <property type="entry name" value="MFS general substrate transporter like domains"/>
    <property type="match status" value="1"/>
</dbReference>
<evidence type="ECO:0000256" key="1">
    <source>
        <dbReference type="ARBA" id="ARBA00004651"/>
    </source>
</evidence>
<comment type="caution">
    <text evidence="11">The sequence shown here is derived from an EMBL/GenBank/DDBJ whole genome shotgun (WGS) entry which is preliminary data.</text>
</comment>
<dbReference type="Pfam" id="PF07690">
    <property type="entry name" value="MFS_1"/>
    <property type="match status" value="1"/>
</dbReference>
<keyword evidence="4 9" id="KW-0812">Transmembrane</keyword>
<dbReference type="PROSITE" id="PS50850">
    <property type="entry name" value="MFS"/>
    <property type="match status" value="1"/>
</dbReference>
<feature type="domain" description="Major facilitator superfamily (MFS) profile" evidence="10">
    <location>
        <begin position="28"/>
        <end position="480"/>
    </location>
</feature>
<dbReference type="InterPro" id="IPR011701">
    <property type="entry name" value="MFS"/>
</dbReference>
<feature type="transmembrane region" description="Helical" evidence="9">
    <location>
        <begin position="241"/>
        <end position="264"/>
    </location>
</feature>
<dbReference type="PRINTS" id="PR01036">
    <property type="entry name" value="TCRTETB"/>
</dbReference>
<feature type="region of interest" description="Disordered" evidence="8">
    <location>
        <begin position="1"/>
        <end position="23"/>
    </location>
</feature>
<evidence type="ECO:0000259" key="10">
    <source>
        <dbReference type="PROSITE" id="PS50850"/>
    </source>
</evidence>
<feature type="transmembrane region" description="Helical" evidence="9">
    <location>
        <begin position="215"/>
        <end position="235"/>
    </location>
</feature>
<dbReference type="RefSeq" id="WP_311707198.1">
    <property type="nucleotide sequence ID" value="NZ_JAVREL010000018.1"/>
</dbReference>
<dbReference type="CDD" id="cd17321">
    <property type="entry name" value="MFS_MMR_MDR_like"/>
    <property type="match status" value="1"/>
</dbReference>
<dbReference type="InterPro" id="IPR020846">
    <property type="entry name" value="MFS_dom"/>
</dbReference>
<gene>
    <name evidence="11" type="ORF">RM590_26265</name>
</gene>
<comment type="subcellular location">
    <subcellularLocation>
        <location evidence="1">Cell membrane</location>
        <topology evidence="1">Multi-pass membrane protein</topology>
    </subcellularLocation>
</comment>
<feature type="transmembrane region" description="Helical" evidence="9">
    <location>
        <begin position="348"/>
        <end position="370"/>
    </location>
</feature>
<dbReference type="InterPro" id="IPR036259">
    <property type="entry name" value="MFS_trans_sf"/>
</dbReference>
<feature type="transmembrane region" description="Helical" evidence="9">
    <location>
        <begin position="123"/>
        <end position="142"/>
    </location>
</feature>
<evidence type="ECO:0000256" key="8">
    <source>
        <dbReference type="SAM" id="MobiDB-lite"/>
    </source>
</evidence>
<keyword evidence="3" id="KW-1003">Cell membrane</keyword>
<dbReference type="PANTHER" id="PTHR42718">
    <property type="entry name" value="MAJOR FACILITATOR SUPERFAMILY MULTIDRUG TRANSPORTER MFSC"/>
    <property type="match status" value="1"/>
</dbReference>
<feature type="transmembrane region" description="Helical" evidence="9">
    <location>
        <begin position="454"/>
        <end position="476"/>
    </location>
</feature>
<protein>
    <submittedName>
        <fullName evidence="11">MFS transporter</fullName>
    </submittedName>
</protein>
<feature type="transmembrane region" description="Helical" evidence="9">
    <location>
        <begin position="284"/>
        <end position="308"/>
    </location>
</feature>
<feature type="transmembrane region" description="Helical" evidence="9">
    <location>
        <begin position="28"/>
        <end position="51"/>
    </location>
</feature>
<evidence type="ECO:0000256" key="6">
    <source>
        <dbReference type="ARBA" id="ARBA00023136"/>
    </source>
</evidence>
<dbReference type="PANTHER" id="PTHR42718:SF46">
    <property type="entry name" value="BLR6921 PROTEIN"/>
    <property type="match status" value="1"/>
</dbReference>
<keyword evidence="7" id="KW-0046">Antibiotic resistance</keyword>
<sequence length="483" mass="47785">MAPAQPFTPPVQRTGRPPDPAPPPRGRLLAVVLTVQFMVALDVSVVNVALPDIRADLGFTGDNLTWVINAYALAFGGLMMLGGRLGDLAGRRRTLLAGLVVFGLASLAGGLTQSPGWLITARAVQGAGAAALAPVALALLTTGFPRGPALSRALGLWGATAAVGGAVGVLAGGLLTEAFGWRAVMLVNVPIVAFALGAGLRLASEPRAGGAARRPDLAGALFVTAGAAALVLGVVRTGEVGWASPATALTLAAAAVLLAAFVAVELRVREPLLRMRLLAVRPVLGANLFMMLLFSGQFAAFFFTSLYLHRVLGYGPTAAGVAFLPFCVGIVLGSAIATRAVAPLGLRLPLVLGGLVGAAGFAWFGLAFAANGGFWTAIPGPSLVAATGIGMCVVPLGTAATSGVEPGEAGMASGLINTSRQVGGSIGLAVLDTLAATVMGGHGGASTAAAADGYGAALGAAGALLAVAAAVALALIPGRRPAS</sequence>
<evidence type="ECO:0000256" key="5">
    <source>
        <dbReference type="ARBA" id="ARBA00022989"/>
    </source>
</evidence>
<dbReference type="SUPFAM" id="SSF103473">
    <property type="entry name" value="MFS general substrate transporter"/>
    <property type="match status" value="1"/>
</dbReference>
<organism evidence="11 12">
    <name type="scientific">Streptomyces litchfieldiae</name>
    <dbReference type="NCBI Taxonomy" id="3075543"/>
    <lineage>
        <taxon>Bacteria</taxon>
        <taxon>Bacillati</taxon>
        <taxon>Actinomycetota</taxon>
        <taxon>Actinomycetes</taxon>
        <taxon>Kitasatosporales</taxon>
        <taxon>Streptomycetaceae</taxon>
        <taxon>Streptomyces</taxon>
    </lineage>
</organism>
<feature type="transmembrane region" description="Helical" evidence="9">
    <location>
        <begin position="94"/>
        <end position="111"/>
    </location>
</feature>
<feature type="transmembrane region" description="Helical" evidence="9">
    <location>
        <begin position="154"/>
        <end position="175"/>
    </location>
</feature>
<feature type="transmembrane region" description="Helical" evidence="9">
    <location>
        <begin position="314"/>
        <end position="336"/>
    </location>
</feature>
<evidence type="ECO:0000256" key="3">
    <source>
        <dbReference type="ARBA" id="ARBA00022475"/>
    </source>
</evidence>
<evidence type="ECO:0000256" key="4">
    <source>
        <dbReference type="ARBA" id="ARBA00022692"/>
    </source>
</evidence>
<reference evidence="12" key="1">
    <citation type="submission" date="2023-07" db="EMBL/GenBank/DDBJ databases">
        <title>30 novel species of actinomycetes from the DSMZ collection.</title>
        <authorList>
            <person name="Nouioui I."/>
        </authorList>
    </citation>
    <scope>NUCLEOTIDE SEQUENCE [LARGE SCALE GENOMIC DNA]</scope>
    <source>
        <strain evidence="12">DSM 44938</strain>
    </source>
</reference>
<dbReference type="EMBL" id="JAVREL010000018">
    <property type="protein sequence ID" value="MDT0346064.1"/>
    <property type="molecule type" value="Genomic_DNA"/>
</dbReference>
<feature type="transmembrane region" description="Helical" evidence="9">
    <location>
        <begin position="422"/>
        <end position="442"/>
    </location>
</feature>
<keyword evidence="12" id="KW-1185">Reference proteome</keyword>
<dbReference type="Gene3D" id="1.20.1720.10">
    <property type="entry name" value="Multidrug resistance protein D"/>
    <property type="match status" value="1"/>
</dbReference>
<evidence type="ECO:0000313" key="12">
    <source>
        <dbReference type="Proteomes" id="UP001183246"/>
    </source>
</evidence>
<evidence type="ECO:0000256" key="9">
    <source>
        <dbReference type="SAM" id="Phobius"/>
    </source>
</evidence>
<name>A0ABU2MYE4_9ACTN</name>
<feature type="transmembrane region" description="Helical" evidence="9">
    <location>
        <begin position="181"/>
        <end position="203"/>
    </location>
</feature>
<evidence type="ECO:0000313" key="11">
    <source>
        <dbReference type="EMBL" id="MDT0346064.1"/>
    </source>
</evidence>
<evidence type="ECO:0000256" key="7">
    <source>
        <dbReference type="ARBA" id="ARBA00023251"/>
    </source>
</evidence>